<protein>
    <submittedName>
        <fullName evidence="1">Uncharacterized protein</fullName>
    </submittedName>
</protein>
<name>G0MA28_CAEBE</name>
<dbReference type="Proteomes" id="UP000008068">
    <property type="component" value="Unassembled WGS sequence"/>
</dbReference>
<organism evidence="2">
    <name type="scientific">Caenorhabditis brenneri</name>
    <name type="common">Nematode worm</name>
    <dbReference type="NCBI Taxonomy" id="135651"/>
    <lineage>
        <taxon>Eukaryota</taxon>
        <taxon>Metazoa</taxon>
        <taxon>Ecdysozoa</taxon>
        <taxon>Nematoda</taxon>
        <taxon>Chromadorea</taxon>
        <taxon>Rhabditida</taxon>
        <taxon>Rhabditina</taxon>
        <taxon>Rhabditomorpha</taxon>
        <taxon>Rhabditoidea</taxon>
        <taxon>Rhabditidae</taxon>
        <taxon>Peloderinae</taxon>
        <taxon>Caenorhabditis</taxon>
    </lineage>
</organism>
<dbReference type="HOGENOM" id="CLU_1134397_0_0_1"/>
<dbReference type="InParanoid" id="G0MA28"/>
<sequence>MLSVDIVSKINLHFNGTPFKYQFVISQAKDSHHEQTHNVRVGDAVVPSIHKDTETVTYWDDKITGIEHIVSYIKDLFDVPITEIYLKSEEYENEFIDTMDCIMKMQESVQACTLHAEKSTDEVGDAVVPSIHKDTETVTYWDDKITGIEHIVSYIKDLFDVPITEIYLKSEEYENEFIDTMDCIMKMQESVQACTLHAEKSTDETGGSQNLTVGGIDIRRNDGTVGTILFGWNNVFEFGVDLLLY</sequence>
<dbReference type="EMBL" id="GL379787">
    <property type="protein sequence ID" value="EGT31172.1"/>
    <property type="molecule type" value="Genomic_DNA"/>
</dbReference>
<accession>G0MA28</accession>
<keyword evidence="2" id="KW-1185">Reference proteome</keyword>
<evidence type="ECO:0000313" key="1">
    <source>
        <dbReference type="EMBL" id="EGT31172.1"/>
    </source>
</evidence>
<gene>
    <name evidence="1" type="ORF">CAEBREN_19620</name>
</gene>
<reference evidence="2" key="1">
    <citation type="submission" date="2011-07" db="EMBL/GenBank/DDBJ databases">
        <authorList>
            <consortium name="Caenorhabditis brenneri Sequencing and Analysis Consortium"/>
            <person name="Wilson R.K."/>
        </authorList>
    </citation>
    <scope>NUCLEOTIDE SEQUENCE [LARGE SCALE GENOMIC DNA]</scope>
    <source>
        <strain evidence="2">PB2801</strain>
    </source>
</reference>
<evidence type="ECO:0000313" key="2">
    <source>
        <dbReference type="Proteomes" id="UP000008068"/>
    </source>
</evidence>
<dbReference type="AlphaFoldDB" id="G0MA28"/>
<proteinExistence type="predicted"/>